<gene>
    <name evidence="2" type="ORF">SAMN05444371_0069</name>
</gene>
<dbReference type="RefSeq" id="WP_072995703.1">
    <property type="nucleotide sequence ID" value="NZ_FRAM01000001.1"/>
</dbReference>
<dbReference type="STRING" id="216903.SAMN05444371_0069"/>
<accession>A0A1M6MZH1</accession>
<dbReference type="InterPro" id="IPR006141">
    <property type="entry name" value="Intein_N"/>
</dbReference>
<dbReference type="GO" id="GO:0016539">
    <property type="term" value="P:intein-mediated protein splicing"/>
    <property type="evidence" value="ECO:0007669"/>
    <property type="project" value="InterPro"/>
</dbReference>
<evidence type="ECO:0000313" key="3">
    <source>
        <dbReference type="Proteomes" id="UP000184498"/>
    </source>
</evidence>
<dbReference type="EMBL" id="FRAM01000001">
    <property type="protein sequence ID" value="SHJ88804.1"/>
    <property type="molecule type" value="Genomic_DNA"/>
</dbReference>
<organism evidence="2 3">
    <name type="scientific">Epilithonimonas mollis</name>
    <dbReference type="NCBI Taxonomy" id="216903"/>
    <lineage>
        <taxon>Bacteria</taxon>
        <taxon>Pseudomonadati</taxon>
        <taxon>Bacteroidota</taxon>
        <taxon>Flavobacteriia</taxon>
        <taxon>Flavobacteriales</taxon>
        <taxon>Weeksellaceae</taxon>
        <taxon>Chryseobacterium group</taxon>
        <taxon>Epilithonimonas</taxon>
    </lineage>
</organism>
<dbReference type="AlphaFoldDB" id="A0A1M6MZH1"/>
<dbReference type="Pfam" id="PF03235">
    <property type="entry name" value="GmrSD_N"/>
    <property type="match status" value="1"/>
</dbReference>
<dbReference type="InterPro" id="IPR004919">
    <property type="entry name" value="GmrSD_N"/>
</dbReference>
<keyword evidence="3" id="KW-1185">Reference proteome</keyword>
<reference evidence="3" key="1">
    <citation type="submission" date="2016-11" db="EMBL/GenBank/DDBJ databases">
        <authorList>
            <person name="Varghese N."/>
            <person name="Submissions S."/>
        </authorList>
    </citation>
    <scope>NUCLEOTIDE SEQUENCE [LARGE SCALE GENOMIC DNA]</scope>
    <source>
        <strain evidence="3">DSM 18016</strain>
    </source>
</reference>
<sequence length="730" mass="86022">MTTSFWNLISRYKIVIPLIQRDYAQGRKSEKITAIRTKFLNSIKSALQDENGNLELDFIYGYVKTYSKESVDVEHFIPLDGQQRLTTLFLLHYILAVKEGRLEELKPLFRQFSYETRHSSNVFCEKLVEFDPGKHFSNIAKNITDQPWFFTSWNNDPTIFSILTVLDALECIFKDSQISIDTLIGHNSRIVFHLLPMDKLGLPDDLYIKMNSRGKELNTFEYFKSQFSEIIPTTFVGKFKNDVDQKWSDLFWDMHKNLEGSDLALLSDKAFLRFYYYISDILCLKNNVEKSNVVDKLLYDDLYNNSENVSFLFKSFDVLCDKPVVFESLFYVDELDYHDSKVRIFFDKPDVNLFYKCSTLYSPDERVNPFSLGEQILLFAYLIHLINDTEDFSARLRMLRNLVANSEDTVRFDNLSLLLSDTELLITTGNINQESKFNTRQIIEEKLKQQIIENHFENRDEIYKTEDHKLLRGSLALFDFDNNFNQYTTNFRNLFSDVVDYKLMSYALLATIDYTQLYNWRWRLGTRNDSSWRELFTPSNSRKFFEKTQKSVYSLIENLLADNSKSIESIVNDYKVNFQNNPDYPKDWIYYYINYDMFEINQDGFLYWPVSDEDLNYYVMKKTSLGGSHWSPFLYALSSKYNTKVSLGIYGDSLVLTKKNISVKLRANNQGFYIEEKVTKKTHEYLEKLINDGKLTENYEILINRNVDGLDIEDRVVVGGNFIEEFFKGI</sequence>
<dbReference type="PROSITE" id="PS50817">
    <property type="entry name" value="INTEIN_N_TER"/>
    <property type="match status" value="1"/>
</dbReference>
<dbReference type="OrthoDB" id="3654724at2"/>
<name>A0A1M6MZH1_9FLAO</name>
<proteinExistence type="predicted"/>
<protein>
    <submittedName>
        <fullName evidence="2">Intein N-terminal splicing region</fullName>
    </submittedName>
</protein>
<evidence type="ECO:0000313" key="2">
    <source>
        <dbReference type="EMBL" id="SHJ88804.1"/>
    </source>
</evidence>
<dbReference type="Proteomes" id="UP000184498">
    <property type="component" value="Unassembled WGS sequence"/>
</dbReference>
<feature type="domain" description="GmrSD restriction endonucleases N-terminal" evidence="1">
    <location>
        <begin position="7"/>
        <end position="227"/>
    </location>
</feature>
<evidence type="ECO:0000259" key="1">
    <source>
        <dbReference type="Pfam" id="PF03235"/>
    </source>
</evidence>